<evidence type="ECO:0000313" key="3">
    <source>
        <dbReference type="EnsemblPlants" id="Pp3c25_2401V3.1"/>
    </source>
</evidence>
<sequence length="153" mass="17591">MAVEPKEWVSEAAQTSFRDSETQHLVWDSTTEPPRHPFTFPRGRGLHYPVIFDPAWPVHIAAPKRLTPPVAPLKENFAIGTYALKGMTLGETERKPIKKTLVFPHRNTDLPFRHPTLKVQKFWPIPSSSTTTFHQIPMNKRQFSLLRVPLFSI</sequence>
<feature type="region of interest" description="Disordered" evidence="1">
    <location>
        <begin position="1"/>
        <end position="23"/>
    </location>
</feature>
<gene>
    <name evidence="2" type="ORF">PHYPA_029491</name>
</gene>
<dbReference type="Gramene" id="Pp3c25_2401V3.1">
    <property type="protein sequence ID" value="Pp3c25_2401V3.1"/>
    <property type="gene ID" value="Pp3c25_2401"/>
</dbReference>
<evidence type="ECO:0000256" key="1">
    <source>
        <dbReference type="SAM" id="MobiDB-lite"/>
    </source>
</evidence>
<reference evidence="2 4" key="2">
    <citation type="journal article" date="2018" name="Plant J.">
        <title>The Physcomitrella patens chromosome-scale assembly reveals moss genome structure and evolution.</title>
        <authorList>
            <person name="Lang D."/>
            <person name="Ullrich K.K."/>
            <person name="Murat F."/>
            <person name="Fuchs J."/>
            <person name="Jenkins J."/>
            <person name="Haas F.B."/>
            <person name="Piednoel M."/>
            <person name="Gundlach H."/>
            <person name="Van Bel M."/>
            <person name="Meyberg R."/>
            <person name="Vives C."/>
            <person name="Morata J."/>
            <person name="Symeonidi A."/>
            <person name="Hiss M."/>
            <person name="Muchero W."/>
            <person name="Kamisugi Y."/>
            <person name="Saleh O."/>
            <person name="Blanc G."/>
            <person name="Decker E.L."/>
            <person name="van Gessel N."/>
            <person name="Grimwood J."/>
            <person name="Hayes R.D."/>
            <person name="Graham S.W."/>
            <person name="Gunter L.E."/>
            <person name="McDaniel S.F."/>
            <person name="Hoernstein S.N.W."/>
            <person name="Larsson A."/>
            <person name="Li F.W."/>
            <person name="Perroud P.F."/>
            <person name="Phillips J."/>
            <person name="Ranjan P."/>
            <person name="Rokshar D.S."/>
            <person name="Rothfels C.J."/>
            <person name="Schneider L."/>
            <person name="Shu S."/>
            <person name="Stevenson D.W."/>
            <person name="Thummler F."/>
            <person name="Tillich M."/>
            <person name="Villarreal Aguilar J.C."/>
            <person name="Widiez T."/>
            <person name="Wong G.K."/>
            <person name="Wymore A."/>
            <person name="Zhang Y."/>
            <person name="Zimmer A.D."/>
            <person name="Quatrano R.S."/>
            <person name="Mayer K.F.X."/>
            <person name="Goodstein D."/>
            <person name="Casacuberta J.M."/>
            <person name="Vandepoele K."/>
            <person name="Reski R."/>
            <person name="Cuming A.C."/>
            <person name="Tuskan G.A."/>
            <person name="Maumus F."/>
            <person name="Salse J."/>
            <person name="Schmutz J."/>
            <person name="Rensing S.A."/>
        </authorList>
    </citation>
    <scope>NUCLEOTIDE SEQUENCE [LARGE SCALE GENOMIC DNA]</scope>
    <source>
        <strain evidence="3 4">cv. Gransden 2004</strain>
    </source>
</reference>
<dbReference type="PaxDb" id="3218-PP1S233_48V6.1"/>
<reference evidence="3" key="3">
    <citation type="submission" date="2020-12" db="UniProtKB">
        <authorList>
            <consortium name="EnsemblPlants"/>
        </authorList>
    </citation>
    <scope>IDENTIFICATION</scope>
</reference>
<protein>
    <submittedName>
        <fullName evidence="2 3">Uncharacterized protein</fullName>
    </submittedName>
</protein>
<organism evidence="2">
    <name type="scientific">Physcomitrium patens</name>
    <name type="common">Spreading-leaved earth moss</name>
    <name type="synonym">Physcomitrella patens</name>
    <dbReference type="NCBI Taxonomy" id="3218"/>
    <lineage>
        <taxon>Eukaryota</taxon>
        <taxon>Viridiplantae</taxon>
        <taxon>Streptophyta</taxon>
        <taxon>Embryophyta</taxon>
        <taxon>Bryophyta</taxon>
        <taxon>Bryophytina</taxon>
        <taxon>Bryopsida</taxon>
        <taxon>Funariidae</taxon>
        <taxon>Funariales</taxon>
        <taxon>Funariaceae</taxon>
        <taxon>Physcomitrium</taxon>
    </lineage>
</organism>
<accession>A0A2K1IDI6</accession>
<evidence type="ECO:0000313" key="4">
    <source>
        <dbReference type="Proteomes" id="UP000006727"/>
    </source>
</evidence>
<dbReference type="Proteomes" id="UP000006727">
    <property type="component" value="Chromosome 25"/>
</dbReference>
<evidence type="ECO:0000313" key="2">
    <source>
        <dbReference type="EMBL" id="PNR27339.1"/>
    </source>
</evidence>
<reference evidence="2 4" key="1">
    <citation type="journal article" date="2008" name="Science">
        <title>The Physcomitrella genome reveals evolutionary insights into the conquest of land by plants.</title>
        <authorList>
            <person name="Rensing S."/>
            <person name="Lang D."/>
            <person name="Zimmer A."/>
            <person name="Terry A."/>
            <person name="Salamov A."/>
            <person name="Shapiro H."/>
            <person name="Nishiyama T."/>
            <person name="Perroud P.-F."/>
            <person name="Lindquist E."/>
            <person name="Kamisugi Y."/>
            <person name="Tanahashi T."/>
            <person name="Sakakibara K."/>
            <person name="Fujita T."/>
            <person name="Oishi K."/>
            <person name="Shin-I T."/>
            <person name="Kuroki Y."/>
            <person name="Toyoda A."/>
            <person name="Suzuki Y."/>
            <person name="Hashimoto A."/>
            <person name="Yamaguchi K."/>
            <person name="Sugano A."/>
            <person name="Kohara Y."/>
            <person name="Fujiyama A."/>
            <person name="Anterola A."/>
            <person name="Aoki S."/>
            <person name="Ashton N."/>
            <person name="Barbazuk W.B."/>
            <person name="Barker E."/>
            <person name="Bennetzen J."/>
            <person name="Bezanilla M."/>
            <person name="Blankenship R."/>
            <person name="Cho S.H."/>
            <person name="Dutcher S."/>
            <person name="Estelle M."/>
            <person name="Fawcett J.A."/>
            <person name="Gundlach H."/>
            <person name="Hanada K."/>
            <person name="Heyl A."/>
            <person name="Hicks K.A."/>
            <person name="Hugh J."/>
            <person name="Lohr M."/>
            <person name="Mayer K."/>
            <person name="Melkozernov A."/>
            <person name="Murata T."/>
            <person name="Nelson D."/>
            <person name="Pils B."/>
            <person name="Prigge M."/>
            <person name="Reiss B."/>
            <person name="Renner T."/>
            <person name="Rombauts S."/>
            <person name="Rushton P."/>
            <person name="Sanderfoot A."/>
            <person name="Schween G."/>
            <person name="Shiu S.-H."/>
            <person name="Stueber K."/>
            <person name="Theodoulou F.L."/>
            <person name="Tu H."/>
            <person name="Van de Peer Y."/>
            <person name="Verrier P.J."/>
            <person name="Waters E."/>
            <person name="Wood A."/>
            <person name="Yang L."/>
            <person name="Cove D."/>
            <person name="Cuming A."/>
            <person name="Hasebe M."/>
            <person name="Lucas S."/>
            <person name="Mishler D.B."/>
            <person name="Reski R."/>
            <person name="Grigoriev I."/>
            <person name="Quatrano R.S."/>
            <person name="Boore J.L."/>
        </authorList>
    </citation>
    <scope>NUCLEOTIDE SEQUENCE [LARGE SCALE GENOMIC DNA]</scope>
    <source>
        <strain evidence="3 4">cv. Gransden 2004</strain>
    </source>
</reference>
<keyword evidence="4" id="KW-1185">Reference proteome</keyword>
<dbReference type="AlphaFoldDB" id="A0A2K1IDI6"/>
<proteinExistence type="predicted"/>
<dbReference type="EnsemblPlants" id="Pp3c25_2401V3.1">
    <property type="protein sequence ID" value="Pp3c25_2401V3.1"/>
    <property type="gene ID" value="Pp3c25_2401"/>
</dbReference>
<dbReference type="InParanoid" id="A0A2K1IDI6"/>
<name>A0A2K1IDI6_PHYPA</name>
<dbReference type="EMBL" id="ABEU02000025">
    <property type="protein sequence ID" value="PNR27339.1"/>
    <property type="molecule type" value="Genomic_DNA"/>
</dbReference>